<reference evidence="3" key="2">
    <citation type="journal article" date="2014" name="Nat. Commun.">
        <title>The cavefish genome reveals candidate genes for eye loss.</title>
        <authorList>
            <person name="McGaugh S.E."/>
            <person name="Gross J.B."/>
            <person name="Aken B."/>
            <person name="Blin M."/>
            <person name="Borowsky R."/>
            <person name="Chalopin D."/>
            <person name="Hinaux H."/>
            <person name="Jeffery W.R."/>
            <person name="Keene A."/>
            <person name="Ma L."/>
            <person name="Minx P."/>
            <person name="Murphy D."/>
            <person name="O'Quin K.E."/>
            <person name="Retaux S."/>
            <person name="Rohner N."/>
            <person name="Searle S.M."/>
            <person name="Stahl B.A."/>
            <person name="Tabin C."/>
            <person name="Volff J.N."/>
            <person name="Yoshizawa M."/>
            <person name="Warren W.C."/>
        </authorList>
    </citation>
    <scope>NUCLEOTIDE SEQUENCE [LARGE SCALE GENOMIC DNA]</scope>
    <source>
        <strain evidence="3">female</strain>
    </source>
</reference>
<sequence length="233" mass="27108">AMTIPPLCFTDELVFSVVTLICPVISADQTQYNHYTIYGVQCTHSCAKQGETYYWCKNPVSLMGWDYCSPTKNTDYYGNPCQQDCGKYGEDYYWCNNKHGSWSWEKCGPVEPKKKTKWVDRGNIRVITFSATPDNRSIAEVTNRNRITRSNLTESTNYRFHLQGIEIIDNQRYFNVQIQENIHRNNRESTTVSQILVPQQSILQGLIPERYIRRLYESGMYHQPPTKCLETAV</sequence>
<name>A0A3B1KKP8_ASTMX</name>
<dbReference type="Bgee" id="ENSAMXG00000029372">
    <property type="expression patterns" value="Expressed in zone of skin and 12 other cell types or tissues"/>
</dbReference>
<organism evidence="2 3">
    <name type="scientific">Astyanax mexicanus</name>
    <name type="common">Blind cave fish</name>
    <name type="synonym">Astyanax fasciatus mexicanus</name>
    <dbReference type="NCBI Taxonomy" id="7994"/>
    <lineage>
        <taxon>Eukaryota</taxon>
        <taxon>Metazoa</taxon>
        <taxon>Chordata</taxon>
        <taxon>Craniata</taxon>
        <taxon>Vertebrata</taxon>
        <taxon>Euteleostomi</taxon>
        <taxon>Actinopterygii</taxon>
        <taxon>Neopterygii</taxon>
        <taxon>Teleostei</taxon>
        <taxon>Ostariophysi</taxon>
        <taxon>Characiformes</taxon>
        <taxon>Characoidei</taxon>
        <taxon>Acestrorhamphidae</taxon>
        <taxon>Acestrorhamphinae</taxon>
        <taxon>Astyanax</taxon>
    </lineage>
</organism>
<feature type="signal peptide" evidence="1">
    <location>
        <begin position="1"/>
        <end position="27"/>
    </location>
</feature>
<feature type="chain" id="PRO_5017375370" evidence="1">
    <location>
        <begin position="28"/>
        <end position="233"/>
    </location>
</feature>
<proteinExistence type="predicted"/>
<dbReference type="GeneTree" id="ENSGT00390000018035"/>
<keyword evidence="1" id="KW-0732">Signal</keyword>
<evidence type="ECO:0000313" key="3">
    <source>
        <dbReference type="Proteomes" id="UP000018467"/>
    </source>
</evidence>
<evidence type="ECO:0000256" key="1">
    <source>
        <dbReference type="SAM" id="SignalP"/>
    </source>
</evidence>
<dbReference type="PANTHER" id="PTHR34261">
    <property type="entry name" value="APC REGULATOR OF WNT-SIGNALING PATHWAY-RELATED"/>
    <property type="match status" value="1"/>
</dbReference>
<evidence type="ECO:0000313" key="2">
    <source>
        <dbReference type="Ensembl" id="ENSAMXP00000054349.1"/>
    </source>
</evidence>
<dbReference type="PANTHER" id="PTHR34261:SF1">
    <property type="entry name" value="TUBULIN POLYMERIZATION-PROMOTING PROTEIN"/>
    <property type="match status" value="1"/>
</dbReference>
<dbReference type="Proteomes" id="UP000018467">
    <property type="component" value="Unassembled WGS sequence"/>
</dbReference>
<accession>A0A3B1KKP8</accession>
<reference evidence="2" key="4">
    <citation type="submission" date="2025-09" db="UniProtKB">
        <authorList>
            <consortium name="Ensembl"/>
        </authorList>
    </citation>
    <scope>IDENTIFICATION</scope>
</reference>
<protein>
    <submittedName>
        <fullName evidence="2">Uncharacterized protein</fullName>
    </submittedName>
</protein>
<keyword evidence="3" id="KW-1185">Reference proteome</keyword>
<reference evidence="2" key="3">
    <citation type="submission" date="2025-08" db="UniProtKB">
        <authorList>
            <consortium name="Ensembl"/>
        </authorList>
    </citation>
    <scope>IDENTIFICATION</scope>
</reference>
<dbReference type="AlphaFoldDB" id="A0A3B1KKP8"/>
<dbReference type="InterPro" id="IPR053358">
    <property type="entry name" value="Diff-assoc_signaling"/>
</dbReference>
<dbReference type="InParanoid" id="A0A3B1KKP8"/>
<reference evidence="3" key="1">
    <citation type="submission" date="2013-03" db="EMBL/GenBank/DDBJ databases">
        <authorList>
            <person name="Jeffery W."/>
            <person name="Warren W."/>
            <person name="Wilson R.K."/>
        </authorList>
    </citation>
    <scope>NUCLEOTIDE SEQUENCE</scope>
    <source>
        <strain evidence="3">female</strain>
    </source>
</reference>
<dbReference type="Ensembl" id="ENSAMXT00000055731.1">
    <property type="protein sequence ID" value="ENSAMXP00000054349.1"/>
    <property type="gene ID" value="ENSAMXG00000029372.1"/>
</dbReference>